<dbReference type="InterPro" id="IPR056920">
    <property type="entry name" value="PRTase-CE"/>
</dbReference>
<evidence type="ECO:0000313" key="3">
    <source>
        <dbReference type="Proteomes" id="UP001149400"/>
    </source>
</evidence>
<dbReference type="RefSeq" id="WP_274165168.1">
    <property type="nucleotide sequence ID" value="NZ_JAJUBC010000016.1"/>
</dbReference>
<accession>A0ABT5R238</accession>
<protein>
    <recommendedName>
        <fullName evidence="1">PRTase-CE domain-containing protein</fullName>
    </recommendedName>
</protein>
<dbReference type="EMBL" id="JAJUBC010000016">
    <property type="protein sequence ID" value="MDD1794338.1"/>
    <property type="molecule type" value="Genomic_DNA"/>
</dbReference>
<feature type="domain" description="PRTase-CE" evidence="1">
    <location>
        <begin position="37"/>
        <end position="264"/>
    </location>
</feature>
<sequence>MKQNVFKIIFNLTKKQPWLQEKTNELEKLLFSDCQTADEQELILELLERFTHVSGEKFIELINTLVEDIATDPDLEDSTTQIVAMTGDYNADSAQFVTYALKMPLERVKWREHITVTNFQRAYKEFNKHGKRHKNLILVDEFVGSGRTIVGRVAQIKKIFRENGIEDLNIKVKTIAASSVGLEKAREEGINLTSYLVIEKGISEHYELAEVPRKLALMDRLESILSTAYNDRNLPKLGYGETESLYTRDEGNTPNSVFPIFWWPYFQDQTERATILIRAMGDA</sequence>
<organism evidence="2 3">
    <name type="scientific">Enterovibrio gelatinilyticus</name>
    <dbReference type="NCBI Taxonomy" id="2899819"/>
    <lineage>
        <taxon>Bacteria</taxon>
        <taxon>Pseudomonadati</taxon>
        <taxon>Pseudomonadota</taxon>
        <taxon>Gammaproteobacteria</taxon>
        <taxon>Vibrionales</taxon>
        <taxon>Vibrionaceae</taxon>
        <taxon>Enterovibrio</taxon>
    </lineage>
</organism>
<comment type="caution">
    <text evidence="2">The sequence shown here is derived from an EMBL/GenBank/DDBJ whole genome shotgun (WGS) entry which is preliminary data.</text>
</comment>
<evidence type="ECO:0000259" key="1">
    <source>
        <dbReference type="Pfam" id="PF24390"/>
    </source>
</evidence>
<gene>
    <name evidence="2" type="ORF">LRP50_14460</name>
</gene>
<dbReference type="Proteomes" id="UP001149400">
    <property type="component" value="Unassembled WGS sequence"/>
</dbReference>
<proteinExistence type="predicted"/>
<dbReference type="Pfam" id="PF24390">
    <property type="entry name" value="PRTase-CE"/>
    <property type="match status" value="1"/>
</dbReference>
<name>A0ABT5R238_9GAMM</name>
<evidence type="ECO:0000313" key="2">
    <source>
        <dbReference type="EMBL" id="MDD1794338.1"/>
    </source>
</evidence>
<reference evidence="2" key="1">
    <citation type="submission" date="2021-12" db="EMBL/GenBank/DDBJ databases">
        <title>Enterovibrio ZSDZ35 sp. nov. and Enterovibrio ZSDZ42 sp. nov., isolated from coastal seawater in Qingdao.</title>
        <authorList>
            <person name="Zhang P."/>
        </authorList>
    </citation>
    <scope>NUCLEOTIDE SEQUENCE</scope>
    <source>
        <strain evidence="2">ZSDZ42</strain>
    </source>
</reference>
<keyword evidence="3" id="KW-1185">Reference proteome</keyword>